<accession>A0A011N5L2</accession>
<dbReference type="EMBL" id="JEMX01000088">
    <property type="protein sequence ID" value="EXI77873.1"/>
    <property type="molecule type" value="Genomic_DNA"/>
</dbReference>
<dbReference type="PATRIC" id="fig|1454003.3.peg.3563"/>
<dbReference type="STRING" id="1454003.AW10_03508"/>
<proteinExistence type="predicted"/>
<protein>
    <recommendedName>
        <fullName evidence="4">Glycosyltransferase RgtA/B/C/D-like domain-containing protein</fullName>
    </recommendedName>
</protein>
<feature type="transmembrane region" description="Helical" evidence="1">
    <location>
        <begin position="157"/>
        <end position="173"/>
    </location>
</feature>
<keyword evidence="1" id="KW-1133">Transmembrane helix</keyword>
<keyword evidence="1" id="KW-0812">Transmembrane</keyword>
<evidence type="ECO:0000313" key="3">
    <source>
        <dbReference type="Proteomes" id="UP000021816"/>
    </source>
</evidence>
<feature type="transmembrane region" description="Helical" evidence="1">
    <location>
        <begin position="348"/>
        <end position="365"/>
    </location>
</feature>
<feature type="transmembrane region" description="Helical" evidence="1">
    <location>
        <begin position="219"/>
        <end position="236"/>
    </location>
</feature>
<feature type="transmembrane region" description="Helical" evidence="1">
    <location>
        <begin position="371"/>
        <end position="389"/>
    </location>
</feature>
<sequence length="559" mass="61852">MLLCALYKRGDTQGKCKDRAETVTSAPPWIKMAFSLPVASMSQAIQENRYTTVKILTIACLVIFLLFTWQGNKGFNLWDEGYLWYGVQRVLQNEVPILDFLAYDPGRYYWSAGLLAVTGNDGVMSLRGAVAIFQAAGLFVGLLLIAQSATSKGKADIFFWLIAAATLVVWMFPRHKLFDISISMFQIGVLTYLASNPIPKRYLIAGTCVGLIAVFGRNHGVYGAVASLGVIAWLAIKHRSGPGLIKAAALWSAGVVIGFLPVILMVILIPGFAIAFWESIRFLFEQKATNLPLPVPWPWTIDFAATSVDDAARNVLIGFLFIGTLVFGGLALTWVVQQRLKEKPVPPALVATAFLALPYAHFAFSRAEVGHLAQGIFPLIVGCLVVLSSAQAQIKWPLATILCATSIWVTHVFHPGWQCLASKQCVNVEVAGDELQIDPATASDVALLRQLAEQYAPNGQTFIATPLWPGAYALLERRSPMWEIYALFPRTDAFERKEIERIKAAKPGFAFIFDMPLDDREELRFKNTHPLIYQYILNNFDSISHPHNPAYHIYKARGA</sequence>
<evidence type="ECO:0000313" key="2">
    <source>
        <dbReference type="EMBL" id="EXI77873.1"/>
    </source>
</evidence>
<reference evidence="2 3" key="1">
    <citation type="submission" date="2014-02" db="EMBL/GenBank/DDBJ databases">
        <title>Expanding our view of genomic diversity in Candidatus Accumulibacter clades.</title>
        <authorList>
            <person name="Skennerton C.T."/>
            <person name="Barr J.J."/>
            <person name="Slater F.R."/>
            <person name="Bond P.L."/>
            <person name="Tyson G.W."/>
        </authorList>
    </citation>
    <scope>NUCLEOTIDE SEQUENCE [LARGE SCALE GENOMIC DNA]</scope>
    <source>
        <strain evidence="3">BA-92</strain>
    </source>
</reference>
<gene>
    <name evidence="2" type="ORF">AW10_03508</name>
</gene>
<feature type="transmembrane region" description="Helical" evidence="1">
    <location>
        <begin position="315"/>
        <end position="336"/>
    </location>
</feature>
<dbReference type="Proteomes" id="UP000021816">
    <property type="component" value="Unassembled WGS sequence"/>
</dbReference>
<feature type="transmembrane region" description="Helical" evidence="1">
    <location>
        <begin position="124"/>
        <end position="145"/>
    </location>
</feature>
<evidence type="ECO:0008006" key="4">
    <source>
        <dbReference type="Google" id="ProtNLM"/>
    </source>
</evidence>
<keyword evidence="1" id="KW-0472">Membrane</keyword>
<comment type="caution">
    <text evidence="2">The sequence shown here is derived from an EMBL/GenBank/DDBJ whole genome shotgun (WGS) entry which is preliminary data.</text>
</comment>
<feature type="transmembrane region" description="Helical" evidence="1">
    <location>
        <begin position="51"/>
        <end position="69"/>
    </location>
</feature>
<dbReference type="AlphaFoldDB" id="A0A011N5L2"/>
<name>A0A011N5L2_9PROT</name>
<organism evidence="2 3">
    <name type="scientific">Candidatus Accumulibacter appositus</name>
    <dbReference type="NCBI Taxonomy" id="1454003"/>
    <lineage>
        <taxon>Bacteria</taxon>
        <taxon>Pseudomonadati</taxon>
        <taxon>Pseudomonadota</taxon>
        <taxon>Betaproteobacteria</taxon>
        <taxon>Candidatus Accumulibacter</taxon>
    </lineage>
</organism>
<evidence type="ECO:0000256" key="1">
    <source>
        <dbReference type="SAM" id="Phobius"/>
    </source>
</evidence>
<feature type="transmembrane region" description="Helical" evidence="1">
    <location>
        <begin position="248"/>
        <end position="277"/>
    </location>
</feature>